<proteinExistence type="predicted"/>
<dbReference type="AlphaFoldDB" id="A0A061RQ26"/>
<organism evidence="2">
    <name type="scientific">Tetraselmis sp. GSL018</name>
    <dbReference type="NCBI Taxonomy" id="582737"/>
    <lineage>
        <taxon>Eukaryota</taxon>
        <taxon>Viridiplantae</taxon>
        <taxon>Chlorophyta</taxon>
        <taxon>core chlorophytes</taxon>
        <taxon>Chlorodendrophyceae</taxon>
        <taxon>Chlorodendrales</taxon>
        <taxon>Chlorodendraceae</taxon>
        <taxon>Tetraselmis</taxon>
    </lineage>
</organism>
<name>A0A061RQ26_9CHLO</name>
<feature type="non-terminal residue" evidence="2">
    <location>
        <position position="1"/>
    </location>
</feature>
<protein>
    <submittedName>
        <fullName evidence="2">Uncharacterized protein</fullName>
    </submittedName>
</protein>
<evidence type="ECO:0000313" key="2">
    <source>
        <dbReference type="EMBL" id="JAC74058.1"/>
    </source>
</evidence>
<accession>A0A061RQ26</accession>
<feature type="region of interest" description="Disordered" evidence="1">
    <location>
        <begin position="66"/>
        <end position="97"/>
    </location>
</feature>
<feature type="region of interest" description="Disordered" evidence="1">
    <location>
        <begin position="1"/>
        <end position="33"/>
    </location>
</feature>
<feature type="non-terminal residue" evidence="2">
    <location>
        <position position="97"/>
    </location>
</feature>
<sequence length="97" mass="10176">VPSTPPFASPSTPVQGLGRYNKPPPLPPFPLRHTQRRVGPLRRCPEQTPCPSALLLPSRVREALGSSLLPLPSRPLNPPGTNRPSGLGGPPAGAVEP</sequence>
<evidence type="ECO:0000256" key="1">
    <source>
        <dbReference type="SAM" id="MobiDB-lite"/>
    </source>
</evidence>
<reference evidence="2" key="1">
    <citation type="submission" date="2014-05" db="EMBL/GenBank/DDBJ databases">
        <title>The transcriptome of the halophilic microalga Tetraselmis sp. GSL018 isolated from the Great Salt Lake, Utah.</title>
        <authorList>
            <person name="Jinkerson R.E."/>
            <person name="D'Adamo S."/>
            <person name="Posewitz M.C."/>
        </authorList>
    </citation>
    <scope>NUCLEOTIDE SEQUENCE</scope>
    <source>
        <strain evidence="2">GSL018</strain>
    </source>
</reference>
<gene>
    <name evidence="2" type="ORF">TSPGSL018_27022</name>
</gene>
<dbReference type="EMBL" id="GBEZ01011754">
    <property type="protein sequence ID" value="JAC74058.1"/>
    <property type="molecule type" value="Transcribed_RNA"/>
</dbReference>